<dbReference type="AlphaFoldDB" id="A0A084GZW7"/>
<keyword evidence="2 6" id="KW-0479">Metal-binding</keyword>
<feature type="domain" description="Peptidase M3A/M3B catalytic" evidence="7">
    <location>
        <begin position="64"/>
        <end position="443"/>
    </location>
</feature>
<keyword evidence="5 6" id="KW-0482">Metalloprotease</keyword>
<dbReference type="PANTHER" id="PTHR34217">
    <property type="entry name" value="METAL-DEPENDENT CARBOXYPEPTIDASE"/>
    <property type="match status" value="1"/>
</dbReference>
<keyword evidence="9" id="KW-1185">Reference proteome</keyword>
<dbReference type="Proteomes" id="UP000028549">
    <property type="component" value="Unassembled WGS sequence"/>
</dbReference>
<keyword evidence="3 6" id="KW-0378">Hydrolase</keyword>
<dbReference type="InterPro" id="IPR001567">
    <property type="entry name" value="Pept_M3A_M3B_dom"/>
</dbReference>
<evidence type="ECO:0000256" key="6">
    <source>
        <dbReference type="RuleBase" id="RU003435"/>
    </source>
</evidence>
<protein>
    <recommendedName>
        <fullName evidence="7">Peptidase M3A/M3B catalytic domain-containing protein</fullName>
    </recommendedName>
</protein>
<dbReference type="SUPFAM" id="SSF55486">
    <property type="entry name" value="Metalloproteases ('zincins'), catalytic domain"/>
    <property type="match status" value="1"/>
</dbReference>
<dbReference type="InterPro" id="IPR042088">
    <property type="entry name" value="OligoPept_F_C"/>
</dbReference>
<gene>
    <name evidence="8" type="ORF">GS18_0208580</name>
</gene>
<evidence type="ECO:0000259" key="7">
    <source>
        <dbReference type="Pfam" id="PF01432"/>
    </source>
</evidence>
<sequence>MTEKDLLIGQLRSNKINRKEDKNTRLSKEKLRGLQYDYEQLRNQLNISIHAGDGEKTFTYGEASYMAMSHSDLKVKTNAFKSLNKTLEKQRERFAAIYGQMAEIRLNEYRVKDIHFFEHSLEQNGISKHSLEAMWAAVDECSAELSEFLLVKAEEANKEKLTWHEAMTSTQDVHLEFSVSDAVDAISKSLERIDGKIPEFIHHVITNGWVDLEQRKEKPPGGFCAPFLSEGESRISLSFDNSLESARRLSHELGHAWHFKQMRAFPSLHFSDETFEMTAAETASILFETALIDYVIENTKDNRTKKAILGWKIERQLNYLMSIRGAFLFEKSFYELSKTENIDAAKMEQLSLQCQKKAFGGALSEYEPYVWIKYGQFYQADVPFYNYPYTFGFLLSAGLLEKSKIDEDFDGKFLKFLGETGTLPLEQLVKKHFAIDLTESDFWIRPLKNMIKDIDQYKELPVHSK</sequence>
<dbReference type="GO" id="GO:0004222">
    <property type="term" value="F:metalloendopeptidase activity"/>
    <property type="evidence" value="ECO:0007669"/>
    <property type="project" value="InterPro"/>
</dbReference>
<evidence type="ECO:0000256" key="4">
    <source>
        <dbReference type="ARBA" id="ARBA00022833"/>
    </source>
</evidence>
<name>A0A084GZW7_METID</name>
<comment type="similarity">
    <text evidence="6">Belongs to the peptidase M3 family.</text>
</comment>
<dbReference type="InterPro" id="IPR001333">
    <property type="entry name" value="Peptidase_M32_Taq"/>
</dbReference>
<evidence type="ECO:0000313" key="8">
    <source>
        <dbReference type="EMBL" id="KEZ52879.1"/>
    </source>
</evidence>
<dbReference type="Gene3D" id="1.10.1370.20">
    <property type="entry name" value="Oligoendopeptidase f, C-terminal domain"/>
    <property type="match status" value="1"/>
</dbReference>
<dbReference type="GO" id="GO:0004181">
    <property type="term" value="F:metallocarboxypeptidase activity"/>
    <property type="evidence" value="ECO:0007669"/>
    <property type="project" value="InterPro"/>
</dbReference>
<keyword evidence="1 6" id="KW-0645">Protease</keyword>
<proteinExistence type="inferred from homology"/>
<evidence type="ECO:0000256" key="3">
    <source>
        <dbReference type="ARBA" id="ARBA00022801"/>
    </source>
</evidence>
<evidence type="ECO:0000256" key="5">
    <source>
        <dbReference type="ARBA" id="ARBA00023049"/>
    </source>
</evidence>
<comment type="caution">
    <text evidence="8">The sequence shown here is derived from an EMBL/GenBank/DDBJ whole genome shotgun (WGS) entry which is preliminary data.</text>
</comment>
<organism evidence="8 9">
    <name type="scientific">Metabacillus indicus</name>
    <name type="common">Bacillus indicus</name>
    <dbReference type="NCBI Taxonomy" id="246786"/>
    <lineage>
        <taxon>Bacteria</taxon>
        <taxon>Bacillati</taxon>
        <taxon>Bacillota</taxon>
        <taxon>Bacilli</taxon>
        <taxon>Bacillales</taxon>
        <taxon>Bacillaceae</taxon>
        <taxon>Metabacillus</taxon>
    </lineage>
</organism>
<evidence type="ECO:0000256" key="1">
    <source>
        <dbReference type="ARBA" id="ARBA00022670"/>
    </source>
</evidence>
<dbReference type="Pfam" id="PF01432">
    <property type="entry name" value="Peptidase_M3"/>
    <property type="match status" value="1"/>
</dbReference>
<dbReference type="GO" id="GO:0046872">
    <property type="term" value="F:metal ion binding"/>
    <property type="evidence" value="ECO:0007669"/>
    <property type="project" value="UniProtKB-UniRule"/>
</dbReference>
<accession>A0A084GZW7</accession>
<dbReference type="EMBL" id="JNVC02000004">
    <property type="protein sequence ID" value="KEZ52879.1"/>
    <property type="molecule type" value="Genomic_DNA"/>
</dbReference>
<evidence type="ECO:0000313" key="9">
    <source>
        <dbReference type="Proteomes" id="UP000028549"/>
    </source>
</evidence>
<evidence type="ECO:0000256" key="2">
    <source>
        <dbReference type="ARBA" id="ARBA00022723"/>
    </source>
</evidence>
<reference evidence="8 9" key="1">
    <citation type="journal article" date="2005" name="Int. J. Syst. Evol. Microbiol.">
        <title>Bacillus cibi sp. nov., isolated from jeotgal, a traditional Korean fermented seafood.</title>
        <authorList>
            <person name="Yoon J.H."/>
            <person name="Lee C.H."/>
            <person name="Oh T.K."/>
        </authorList>
    </citation>
    <scope>NUCLEOTIDE SEQUENCE [LARGE SCALE GENOMIC DNA]</scope>
    <source>
        <strain evidence="8 9">DSM 16189</strain>
    </source>
</reference>
<dbReference type="GO" id="GO:0006508">
    <property type="term" value="P:proteolysis"/>
    <property type="evidence" value="ECO:0007669"/>
    <property type="project" value="UniProtKB-KW"/>
</dbReference>
<dbReference type="PANTHER" id="PTHR34217:SF1">
    <property type="entry name" value="CARBOXYPEPTIDASE 1"/>
    <property type="match status" value="1"/>
</dbReference>
<keyword evidence="4 6" id="KW-0862">Zinc</keyword>
<comment type="cofactor">
    <cofactor evidence="6">
        <name>Zn(2+)</name>
        <dbReference type="ChEBI" id="CHEBI:29105"/>
    </cofactor>
    <text evidence="6">Binds 1 zinc ion.</text>
</comment>